<feature type="domain" description="pEK499-p136 HEPN" evidence="1">
    <location>
        <begin position="1"/>
        <end position="151"/>
    </location>
</feature>
<evidence type="ECO:0000259" key="1">
    <source>
        <dbReference type="Pfam" id="PF18736"/>
    </source>
</evidence>
<evidence type="ECO:0000313" key="3">
    <source>
        <dbReference type="Proteomes" id="UP000530038"/>
    </source>
</evidence>
<dbReference type="EMBL" id="JACERK010000004">
    <property type="protein sequence ID" value="MBA5232700.1"/>
    <property type="molecule type" value="Genomic_DNA"/>
</dbReference>
<evidence type="ECO:0000313" key="2">
    <source>
        <dbReference type="EMBL" id="MBA5232700.1"/>
    </source>
</evidence>
<accession>A0ABR5ZDW0</accession>
<name>A0ABR5ZDW0_9GAMM</name>
<dbReference type="Proteomes" id="UP000530038">
    <property type="component" value="Unassembled WGS sequence"/>
</dbReference>
<dbReference type="InterPro" id="IPR041318">
    <property type="entry name" value="pEK499_p136"/>
</dbReference>
<sequence>MGNYADFEREFVQRTIDLIHQYNTLIQETPFERQYNYTLTLNCLLGLIVMPKERALSWIPAHRLTPELKAEMGLIDSILPGPEMTLKDLVLRMRHSIAHFSIEVISLDANNLVDEIHFKETDRQGNIYARFRASEMLPFLNYYASVLIVNLERRRPPV</sequence>
<reference evidence="2 3" key="1">
    <citation type="submission" date="2020-07" db="EMBL/GenBank/DDBJ databases">
        <title>Characterization of Pectobacterium aroidearum strains causing soft rot on Amorphophallus konjac.</title>
        <authorList>
            <person name="Xie H."/>
        </authorList>
    </citation>
    <scope>NUCLEOTIDE SEQUENCE [LARGE SCALE GENOMIC DNA]</scope>
    <source>
        <strain evidence="2 3">MY10</strain>
    </source>
</reference>
<dbReference type="RefSeq" id="WP_181829552.1">
    <property type="nucleotide sequence ID" value="NZ_CP104757.1"/>
</dbReference>
<dbReference type="Pfam" id="PF18736">
    <property type="entry name" value="pEK499_p136"/>
    <property type="match status" value="1"/>
</dbReference>
<comment type="caution">
    <text evidence="2">The sequence shown here is derived from an EMBL/GenBank/DDBJ whole genome shotgun (WGS) entry which is preliminary data.</text>
</comment>
<gene>
    <name evidence="2" type="ORF">H2Y56_11320</name>
</gene>
<keyword evidence="3" id="KW-1185">Reference proteome</keyword>
<organism evidence="2 3">
    <name type="scientific">Pectobacterium aroidearum</name>
    <dbReference type="NCBI Taxonomy" id="1201031"/>
    <lineage>
        <taxon>Bacteria</taxon>
        <taxon>Pseudomonadati</taxon>
        <taxon>Pseudomonadota</taxon>
        <taxon>Gammaproteobacteria</taxon>
        <taxon>Enterobacterales</taxon>
        <taxon>Pectobacteriaceae</taxon>
        <taxon>Pectobacterium</taxon>
    </lineage>
</organism>
<proteinExistence type="predicted"/>
<protein>
    <recommendedName>
        <fullName evidence="1">pEK499-p136 HEPN domain-containing protein</fullName>
    </recommendedName>
</protein>